<dbReference type="AlphaFoldDB" id="A0A078A3B5"/>
<feature type="region of interest" description="Disordered" evidence="5">
    <location>
        <begin position="1"/>
        <end position="26"/>
    </location>
</feature>
<keyword evidence="4" id="KW-0539">Nucleus</keyword>
<feature type="domain" description="PNO1 second type I KH" evidence="7">
    <location>
        <begin position="156"/>
        <end position="238"/>
    </location>
</feature>
<keyword evidence="3" id="KW-0694">RNA-binding</keyword>
<feature type="domain" description="KRR1 small subunit processome component first KH" evidence="6">
    <location>
        <begin position="75"/>
        <end position="147"/>
    </location>
</feature>
<dbReference type="Proteomes" id="UP000039865">
    <property type="component" value="Unassembled WGS sequence"/>
</dbReference>
<keyword evidence="9" id="KW-1185">Reference proteome</keyword>
<dbReference type="EMBL" id="CCKQ01004118">
    <property type="protein sequence ID" value="CDW75254.1"/>
    <property type="molecule type" value="Genomic_DNA"/>
</dbReference>
<evidence type="ECO:0000256" key="3">
    <source>
        <dbReference type="ARBA" id="ARBA00022884"/>
    </source>
</evidence>
<feature type="compositionally biased region" description="Basic and acidic residues" evidence="5">
    <location>
        <begin position="1"/>
        <end position="14"/>
    </location>
</feature>
<dbReference type="InterPro" id="IPR055212">
    <property type="entry name" value="KH-I_PNO1_first"/>
</dbReference>
<name>A0A078A3B5_STYLE</name>
<dbReference type="InterPro" id="IPR041174">
    <property type="entry name" value="KRR1-like_KH1"/>
</dbReference>
<comment type="similarity">
    <text evidence="2">Belongs to the PNO1 family.</text>
</comment>
<evidence type="ECO:0000259" key="6">
    <source>
        <dbReference type="Pfam" id="PF17903"/>
    </source>
</evidence>
<organism evidence="8 9">
    <name type="scientific">Stylonychia lemnae</name>
    <name type="common">Ciliate</name>
    <dbReference type="NCBI Taxonomy" id="5949"/>
    <lineage>
        <taxon>Eukaryota</taxon>
        <taxon>Sar</taxon>
        <taxon>Alveolata</taxon>
        <taxon>Ciliophora</taxon>
        <taxon>Intramacronucleata</taxon>
        <taxon>Spirotrichea</taxon>
        <taxon>Stichotrichia</taxon>
        <taxon>Sporadotrichida</taxon>
        <taxon>Oxytrichidae</taxon>
        <taxon>Stylonychinae</taxon>
        <taxon>Stylonychia</taxon>
    </lineage>
</organism>
<sequence length="246" mass="28284">MEAKQKVQLEETKESISTNNDATFDGVDEDMELGQEDQEELMKFETVQQQKDIEFDKVKISDLGVKNEYRRIPVPRHRYTPLKQNWDSILKTLVEHMKLQVRMNTKRRCIEIRTSNKTEDVGAIQKSADFLKAFMLGFEIQDAVAILRLDDLYLETFEIKDVKTLHGDHLSRCIGRICGEKGKTKYAIENATRSRIVVADSKIHILGCFNNIQFARDAVCSLILGSPPGKVYSKLRTVGKRLAERF</sequence>
<dbReference type="CDD" id="cd22391">
    <property type="entry name" value="KH-I_PNO1_rpt1"/>
    <property type="match status" value="1"/>
</dbReference>
<dbReference type="GO" id="GO:0003723">
    <property type="term" value="F:RNA binding"/>
    <property type="evidence" value="ECO:0007669"/>
    <property type="project" value="UniProtKB-KW"/>
</dbReference>
<proteinExistence type="inferred from homology"/>
<dbReference type="PANTHER" id="PTHR12826:SF13">
    <property type="entry name" value="RNA-BINDING PROTEIN PNO1"/>
    <property type="match status" value="1"/>
</dbReference>
<evidence type="ECO:0000256" key="4">
    <source>
        <dbReference type="ARBA" id="ARBA00023242"/>
    </source>
</evidence>
<dbReference type="Pfam" id="PF17903">
    <property type="entry name" value="KH_KRR1_1st"/>
    <property type="match status" value="1"/>
</dbReference>
<dbReference type="Gene3D" id="3.30.1370.10">
    <property type="entry name" value="K Homology domain, type 1"/>
    <property type="match status" value="2"/>
</dbReference>
<gene>
    <name evidence="8" type="primary">Contig8908.g9521</name>
    <name evidence="8" type="ORF">STYLEM_4241</name>
</gene>
<dbReference type="FunFam" id="3.30.1370.10:FF:000009">
    <property type="entry name" value="RNA-binding protein PNO1"/>
    <property type="match status" value="1"/>
</dbReference>
<accession>A0A078A3B5</accession>
<comment type="subcellular location">
    <subcellularLocation>
        <location evidence="1">Nucleus</location>
        <location evidence="1">Nucleolus</location>
    </subcellularLocation>
</comment>
<dbReference type="OrthoDB" id="1932641at2759"/>
<dbReference type="InParanoid" id="A0A078A3B5"/>
<evidence type="ECO:0000256" key="5">
    <source>
        <dbReference type="SAM" id="MobiDB-lite"/>
    </source>
</evidence>
<dbReference type="GO" id="GO:0005730">
    <property type="term" value="C:nucleolus"/>
    <property type="evidence" value="ECO:0007669"/>
    <property type="project" value="UniProtKB-SubCell"/>
</dbReference>
<evidence type="ECO:0000256" key="1">
    <source>
        <dbReference type="ARBA" id="ARBA00004604"/>
    </source>
</evidence>
<dbReference type="FunFam" id="3.30.1370.10:FF:000048">
    <property type="entry name" value="RNA-binding protein PNO1 isoform X2"/>
    <property type="match status" value="1"/>
</dbReference>
<dbReference type="PANTHER" id="PTHR12826">
    <property type="entry name" value="RIBONUCLEASE Y"/>
    <property type="match status" value="1"/>
</dbReference>
<dbReference type="CDD" id="cd22392">
    <property type="entry name" value="KH-I_PNO1_rpt2"/>
    <property type="match status" value="1"/>
</dbReference>
<dbReference type="InterPro" id="IPR036612">
    <property type="entry name" value="KH_dom_type_1_sf"/>
</dbReference>
<evidence type="ECO:0000313" key="8">
    <source>
        <dbReference type="EMBL" id="CDW75254.1"/>
    </source>
</evidence>
<reference evidence="8 9" key="1">
    <citation type="submission" date="2014-06" db="EMBL/GenBank/DDBJ databases">
        <authorList>
            <person name="Swart Estienne"/>
        </authorList>
    </citation>
    <scope>NUCLEOTIDE SEQUENCE [LARGE SCALE GENOMIC DNA]</scope>
    <source>
        <strain evidence="8 9">130c</strain>
    </source>
</reference>
<protein>
    <submittedName>
        <fullName evidence="8">Pre-rrna-processing protein pno1</fullName>
    </submittedName>
</protein>
<dbReference type="GO" id="GO:0042254">
    <property type="term" value="P:ribosome biogenesis"/>
    <property type="evidence" value="ECO:0007669"/>
    <property type="project" value="UniProtKB-ARBA"/>
</dbReference>
<dbReference type="InterPro" id="IPR055211">
    <property type="entry name" value="KH_PNO1_2nd"/>
</dbReference>
<evidence type="ECO:0000259" key="7">
    <source>
        <dbReference type="Pfam" id="PF22891"/>
    </source>
</evidence>
<dbReference type="FunCoup" id="A0A078A3B5">
    <property type="interactions" value="351"/>
</dbReference>
<dbReference type="SUPFAM" id="SSF54791">
    <property type="entry name" value="Eukaryotic type KH-domain (KH-domain type I)"/>
    <property type="match status" value="1"/>
</dbReference>
<dbReference type="Pfam" id="PF22891">
    <property type="entry name" value="KH_PNO1_2nd"/>
    <property type="match status" value="1"/>
</dbReference>
<evidence type="ECO:0000313" key="9">
    <source>
        <dbReference type="Proteomes" id="UP000039865"/>
    </source>
</evidence>
<dbReference type="OMA" id="TPLRNNW"/>
<evidence type="ECO:0000256" key="2">
    <source>
        <dbReference type="ARBA" id="ARBA00007515"/>
    </source>
</evidence>